<evidence type="ECO:0000256" key="1">
    <source>
        <dbReference type="ARBA" id="ARBA00001946"/>
    </source>
</evidence>
<dbReference type="SUPFAM" id="SSF48576">
    <property type="entry name" value="Terpenoid synthases"/>
    <property type="match status" value="1"/>
</dbReference>
<dbReference type="Gene3D" id="1.10.600.10">
    <property type="entry name" value="Farnesyl Diphosphate Synthase"/>
    <property type="match status" value="1"/>
</dbReference>
<evidence type="ECO:0000256" key="4">
    <source>
        <dbReference type="ARBA" id="ARBA00022723"/>
    </source>
</evidence>
<dbReference type="CDD" id="cd00685">
    <property type="entry name" value="Trans_IPPS_HT"/>
    <property type="match status" value="1"/>
</dbReference>
<keyword evidence="4" id="KW-0479">Metal-binding</keyword>
<dbReference type="InterPro" id="IPR008949">
    <property type="entry name" value="Isoprenoid_synthase_dom_sf"/>
</dbReference>
<evidence type="ECO:0000256" key="6">
    <source>
        <dbReference type="RuleBase" id="RU004466"/>
    </source>
</evidence>
<keyword evidence="3 6" id="KW-0808">Transferase</keyword>
<proteinExistence type="inferred from homology"/>
<evidence type="ECO:0000256" key="3">
    <source>
        <dbReference type="ARBA" id="ARBA00022679"/>
    </source>
</evidence>
<name>A0A0R2PE46_9ACTN</name>
<keyword evidence="5" id="KW-0460">Magnesium</keyword>
<comment type="caution">
    <text evidence="7">The sequence shown here is derived from an EMBL/GenBank/DDBJ whole genome shotgun (WGS) entry which is preliminary data.</text>
</comment>
<accession>A0A0R2PE46</accession>
<dbReference type="PROSITE" id="PS00444">
    <property type="entry name" value="POLYPRENYL_SYNTHASE_2"/>
    <property type="match status" value="1"/>
</dbReference>
<dbReference type="GO" id="GO:0008299">
    <property type="term" value="P:isoprenoid biosynthetic process"/>
    <property type="evidence" value="ECO:0007669"/>
    <property type="project" value="InterPro"/>
</dbReference>
<reference evidence="7 8" key="1">
    <citation type="submission" date="2015-10" db="EMBL/GenBank/DDBJ databases">
        <title>Metagenome-Assembled Genomes uncover a global brackish microbiome.</title>
        <authorList>
            <person name="Hugerth L.W."/>
            <person name="Larsson J."/>
            <person name="Alneberg J."/>
            <person name="Lindh M.V."/>
            <person name="Legrand C."/>
            <person name="Pinhassi J."/>
            <person name="Andersson A.F."/>
        </authorList>
    </citation>
    <scope>NUCLEOTIDE SEQUENCE [LARGE SCALE GENOMIC DNA]</scope>
    <source>
        <strain evidence="7">BACL15 MAG-120619-bin91</strain>
    </source>
</reference>
<comment type="similarity">
    <text evidence="2 6">Belongs to the FPP/GGPP synthase family.</text>
</comment>
<dbReference type="InterPro" id="IPR033749">
    <property type="entry name" value="Polyprenyl_synt_CS"/>
</dbReference>
<sequence length="329" mass="35299">MSTFGIPNVAPELEAQLISQMAEVESLLRSHTRSEYPFVDETAHHLVAAGGKRLRPLLTLLTSQYGDPMRDGVIAAAVACEITHLATLYHDDVMDEAPLRRGVESANMRWGNTIAILTGDFLFAKSSDLLADLGPAAVRLQARTFERLVIGQIMETQGPNPGQDPLEHYLKVVADKTGSLISASARYGGMISGAPAEITDTVTIFGEKIGVAFQLADDVIDIASESNQSGKTPGTDLREGVPTLVTLNVMKSNNPADADLKELLSAPIEDEATVQQVLVALRNHKALDESREQLYMIAKEARTALGPLPINDATGALMSLCDAIIDRSA</sequence>
<evidence type="ECO:0000313" key="8">
    <source>
        <dbReference type="Proteomes" id="UP000053274"/>
    </source>
</evidence>
<dbReference type="GO" id="GO:0046872">
    <property type="term" value="F:metal ion binding"/>
    <property type="evidence" value="ECO:0007669"/>
    <property type="project" value="UniProtKB-KW"/>
</dbReference>
<dbReference type="PANTHER" id="PTHR12001">
    <property type="entry name" value="GERANYLGERANYL PYROPHOSPHATE SYNTHASE"/>
    <property type="match status" value="1"/>
</dbReference>
<gene>
    <name evidence="7" type="ORF">ABR54_05010</name>
</gene>
<dbReference type="InterPro" id="IPR000092">
    <property type="entry name" value="Polyprenyl_synt"/>
</dbReference>
<organism evidence="7 8">
    <name type="scientific">Actinobacteria bacterium BACL15 MAG-120619-bin91</name>
    <dbReference type="NCBI Taxonomy" id="1655562"/>
    <lineage>
        <taxon>Bacteria</taxon>
        <taxon>Bacillati</taxon>
        <taxon>Actinomycetota</taxon>
        <taxon>Actinomycetes</taxon>
        <taxon>Actinomycetes incertae sedis</taxon>
        <taxon>ac1 cluster</taxon>
    </lineage>
</organism>
<dbReference type="SFLD" id="SFLDS00005">
    <property type="entry name" value="Isoprenoid_Synthase_Type_I"/>
    <property type="match status" value="1"/>
</dbReference>
<dbReference type="SFLD" id="SFLDG01017">
    <property type="entry name" value="Polyprenyl_Transferase_Like"/>
    <property type="match status" value="1"/>
</dbReference>
<evidence type="ECO:0000256" key="2">
    <source>
        <dbReference type="ARBA" id="ARBA00006706"/>
    </source>
</evidence>
<dbReference type="EMBL" id="LIAM01000022">
    <property type="protein sequence ID" value="KRO36191.1"/>
    <property type="molecule type" value="Genomic_DNA"/>
</dbReference>
<dbReference type="Pfam" id="PF00348">
    <property type="entry name" value="polyprenyl_synt"/>
    <property type="match status" value="1"/>
</dbReference>
<evidence type="ECO:0000256" key="5">
    <source>
        <dbReference type="ARBA" id="ARBA00022842"/>
    </source>
</evidence>
<dbReference type="GO" id="GO:0004659">
    <property type="term" value="F:prenyltransferase activity"/>
    <property type="evidence" value="ECO:0007669"/>
    <property type="project" value="InterPro"/>
</dbReference>
<dbReference type="PANTHER" id="PTHR12001:SF69">
    <property type="entry name" value="ALL TRANS-POLYPRENYL-DIPHOSPHATE SYNTHASE PDSS1"/>
    <property type="match status" value="1"/>
</dbReference>
<protein>
    <submittedName>
        <fullName evidence="7">Geranylgeranyl pyrophosphate synthase</fullName>
    </submittedName>
</protein>
<dbReference type="AlphaFoldDB" id="A0A0R2PE46"/>
<evidence type="ECO:0000313" key="7">
    <source>
        <dbReference type="EMBL" id="KRO36191.1"/>
    </source>
</evidence>
<comment type="cofactor">
    <cofactor evidence="1">
        <name>Mg(2+)</name>
        <dbReference type="ChEBI" id="CHEBI:18420"/>
    </cofactor>
</comment>
<dbReference type="Proteomes" id="UP000053274">
    <property type="component" value="Unassembled WGS sequence"/>
</dbReference>